<organism evidence="7 8">
    <name type="scientific">Papilio machaon</name>
    <name type="common">Old World swallowtail butterfly</name>
    <dbReference type="NCBI Taxonomy" id="76193"/>
    <lineage>
        <taxon>Eukaryota</taxon>
        <taxon>Metazoa</taxon>
        <taxon>Ecdysozoa</taxon>
        <taxon>Arthropoda</taxon>
        <taxon>Hexapoda</taxon>
        <taxon>Insecta</taxon>
        <taxon>Pterygota</taxon>
        <taxon>Neoptera</taxon>
        <taxon>Endopterygota</taxon>
        <taxon>Lepidoptera</taxon>
        <taxon>Glossata</taxon>
        <taxon>Ditrysia</taxon>
        <taxon>Papilionoidea</taxon>
        <taxon>Papilionidae</taxon>
        <taxon>Papilioninae</taxon>
        <taxon>Papilio</taxon>
    </lineage>
</organism>
<dbReference type="GO" id="GO:0004386">
    <property type="term" value="F:helicase activity"/>
    <property type="evidence" value="ECO:0007669"/>
    <property type="project" value="InterPro"/>
</dbReference>
<feature type="domain" description="RNA helicase aquarius N-terminal" evidence="4">
    <location>
        <begin position="1"/>
        <end position="114"/>
    </location>
</feature>
<evidence type="ECO:0000259" key="4">
    <source>
        <dbReference type="Pfam" id="PF16399"/>
    </source>
</evidence>
<feature type="domain" description="DNA2/NAM7 helicase-like C-terminal" evidence="3">
    <location>
        <begin position="950"/>
        <end position="1057"/>
    </location>
</feature>
<accession>A0A194RLH7</accession>
<evidence type="ECO:0000313" key="8">
    <source>
        <dbReference type="Proteomes" id="UP000053240"/>
    </source>
</evidence>
<dbReference type="Pfam" id="PF21143">
    <property type="entry name" value="Aquarius_N_2nd"/>
    <property type="match status" value="1"/>
</dbReference>
<feature type="domain" description="DNA2/NAM7 helicase-like C-terminal" evidence="3">
    <location>
        <begin position="809"/>
        <end position="940"/>
    </location>
</feature>
<dbReference type="STRING" id="76193.A0A194RLH7"/>
<dbReference type="Pfam" id="PF13087">
    <property type="entry name" value="AAA_12"/>
    <property type="match status" value="2"/>
</dbReference>
<dbReference type="Proteomes" id="UP000053240">
    <property type="component" value="Unassembled WGS sequence"/>
</dbReference>
<feature type="compositionally biased region" description="Low complexity" evidence="1">
    <location>
        <begin position="1158"/>
        <end position="1168"/>
    </location>
</feature>
<evidence type="ECO:0000313" key="7">
    <source>
        <dbReference type="EMBL" id="KPJ18170.1"/>
    </source>
</evidence>
<dbReference type="PANTHER" id="PTHR10887:SF5">
    <property type="entry name" value="RNA HELICASE AQUARIUS"/>
    <property type="match status" value="1"/>
</dbReference>
<dbReference type="PIRSF" id="PIRSF038901">
    <property type="entry name" value="AQR_cwf11"/>
    <property type="match status" value="1"/>
</dbReference>
<dbReference type="InParanoid" id="A0A194RLH7"/>
<feature type="domain" description="DNA2/NAM7 helicase helicase" evidence="2">
    <location>
        <begin position="501"/>
        <end position="800"/>
    </location>
</feature>
<dbReference type="GO" id="GO:0000398">
    <property type="term" value="P:mRNA splicing, via spliceosome"/>
    <property type="evidence" value="ECO:0007669"/>
    <property type="project" value="InterPro"/>
</dbReference>
<feature type="domain" description="RNA helicase aquarius insertion" evidence="6">
    <location>
        <begin position="406"/>
        <end position="489"/>
    </location>
</feature>
<gene>
    <name evidence="7" type="ORF">RR48_12018</name>
</gene>
<keyword evidence="8" id="KW-1185">Reference proteome</keyword>
<sequence>MLKFYARFEISDETGDPMTDRDMTLQHYSRITSLQKAAFSKFPDLRLFSLANVASVDTRESLQKHFGNLSDKALRAIATYLNLVPPEGKEDEAPWHRLDKEFLKELLISRHERRISQLEELNSMPLYPTEDVIWDENVVPTEIFSGENCLALPKLNLQFLTLHDYLLRNFNLFRLESTYEIRQDIEDAVYRLAPWRAEDGSVYFGGWARMAHPIKSFAVVEVAKPNIGEKAPSRVRADVTVTLSVRNEIKQEWENLRKHDVCFLVTVRPTQGIGTKYDYRRSMVDQAGIVYVRGCEVEGMLDASGRVIEEGPEPRPELDGDSRTFRLLLDPNQYRMDLDRASKGKEDVYETFNIVMRRKPKENNFKAVLETIRELMNTECVVPDWLHDIVLGYGDPGQAHYTRMPNEIPTLDFNDTFLDMDHLRNSFPGYEIKVQVDDPRKLVRPFKVTFENVLRKEKLGENAMDEDDSHKVIVVEPHVQPKRGPYLYNEPKKNNILFTPTQVEAIRSGMQPGLTLVVGPPGTGKTDVAVQIISNLYHNFPWQRTLVVTHSNQALNQLFEKVAALDVDERHLLRLGHGEEALHTDKDFSRYGRVNYVLAKRLELLQQAARLQRALRAGGEAGATCELAHHFYVYHVRPRWDDFLLLLAHDKTKSVETISKEFPFHEFFEDAPKPLFPGKSYDEDMEIARSCFRYIDHIFEELEEFRAFELLRSGLDRSKYLLVKEAKIIAMTCTHAALKRSELVQMGFKYDNILMEESAQILEIETFIPLLLQNPQDGRSRLKRWIMIGDHHQLPPVVKNMAFQKYCNMEQSLFTRMVRLGVPYVELDAQGRARPSICNLYRWRYRALGDLGHVLRLPEYRAANAGLRHDFQLIDVADFNGAGETEPSPYFYQNLAEAEYVVAVFMYMRLVGWPADRISILTTYNGQKHLIRDVVDKRCAGNPLIGRPHKNLAEAEYVVAVFMYMRLVGWPADRISILTTYNGQKHLIRDVVDKRCAGNPLIGRPHKVTTVDKYQGQQNDVALVSLVRTRAVGHVRDLRRLVVAASRARLGLYIFARADLFRNCFELQPTFNQLVERPLQLELVPGETFPAQRGAEAVVPAARVLRVHDMPHMARYVYDMYLDIVRLRTGHQQAEGGWVPPGSESAARPRSPRPPTTTPSAATAATAADSDDEDTAPTFTPTNIVNEVEDVPDN</sequence>
<reference evidence="7 8" key="1">
    <citation type="journal article" date="2015" name="Nat. Commun.">
        <title>Outbred genome sequencing and CRISPR/Cas9 gene editing in butterflies.</title>
        <authorList>
            <person name="Li X."/>
            <person name="Fan D."/>
            <person name="Zhang W."/>
            <person name="Liu G."/>
            <person name="Zhang L."/>
            <person name="Zhao L."/>
            <person name="Fang X."/>
            <person name="Chen L."/>
            <person name="Dong Y."/>
            <person name="Chen Y."/>
            <person name="Ding Y."/>
            <person name="Zhao R."/>
            <person name="Feng M."/>
            <person name="Zhu Y."/>
            <person name="Feng Y."/>
            <person name="Jiang X."/>
            <person name="Zhu D."/>
            <person name="Xiang H."/>
            <person name="Feng X."/>
            <person name="Li S."/>
            <person name="Wang J."/>
            <person name="Zhang G."/>
            <person name="Kronforst M.R."/>
            <person name="Wang W."/>
        </authorList>
    </citation>
    <scope>NUCLEOTIDE SEQUENCE [LARGE SCALE GENOMIC DNA]</scope>
    <source>
        <strain evidence="7">Ya'a_city_454_Pm</strain>
        <tissue evidence="7">Whole body</tissue>
    </source>
</reference>
<dbReference type="GO" id="GO:0071013">
    <property type="term" value="C:catalytic step 2 spliceosome"/>
    <property type="evidence" value="ECO:0007669"/>
    <property type="project" value="TreeGrafter"/>
</dbReference>
<proteinExistence type="predicted"/>
<dbReference type="InterPro" id="IPR048966">
    <property type="entry name" value="Aquarius_b-barrel"/>
</dbReference>
<dbReference type="InterPro" id="IPR041679">
    <property type="entry name" value="DNA2/NAM7-like_C"/>
</dbReference>
<dbReference type="InterPro" id="IPR045055">
    <property type="entry name" value="DNA2/NAM7-like"/>
</dbReference>
<dbReference type="CDD" id="cd17935">
    <property type="entry name" value="EEXXQc_AQR"/>
    <property type="match status" value="1"/>
</dbReference>
<dbReference type="InterPro" id="IPR032174">
    <property type="entry name" value="Aquarius_N"/>
</dbReference>
<evidence type="ECO:0000259" key="2">
    <source>
        <dbReference type="Pfam" id="PF13086"/>
    </source>
</evidence>
<dbReference type="FunCoup" id="A0A194RLH7">
    <property type="interactions" value="1786"/>
</dbReference>
<evidence type="ECO:0000256" key="1">
    <source>
        <dbReference type="SAM" id="MobiDB-lite"/>
    </source>
</evidence>
<evidence type="ECO:0000259" key="5">
    <source>
        <dbReference type="Pfam" id="PF21143"/>
    </source>
</evidence>
<evidence type="ECO:0000259" key="3">
    <source>
        <dbReference type="Pfam" id="PF13087"/>
    </source>
</evidence>
<feature type="domain" description="RNA helicase aquarius beta-barrel" evidence="5">
    <location>
        <begin position="194"/>
        <end position="358"/>
    </location>
</feature>
<dbReference type="AlphaFoldDB" id="A0A194RLH7"/>
<dbReference type="InterPro" id="IPR047187">
    <property type="entry name" value="SF1_C_Upf1"/>
</dbReference>
<evidence type="ECO:0000259" key="6">
    <source>
        <dbReference type="Pfam" id="PF21144"/>
    </source>
</evidence>
<feature type="region of interest" description="Disordered" evidence="1">
    <location>
        <begin position="1133"/>
        <end position="1194"/>
    </location>
</feature>
<dbReference type="PANTHER" id="PTHR10887">
    <property type="entry name" value="DNA2/NAM7 HELICASE FAMILY"/>
    <property type="match status" value="1"/>
</dbReference>
<dbReference type="EMBL" id="KQ460045">
    <property type="protein sequence ID" value="KPJ18170.1"/>
    <property type="molecule type" value="Genomic_DNA"/>
</dbReference>
<dbReference type="Gene3D" id="3.40.50.300">
    <property type="entry name" value="P-loop containing nucleotide triphosphate hydrolases"/>
    <property type="match status" value="3"/>
</dbReference>
<dbReference type="SUPFAM" id="SSF52540">
    <property type="entry name" value="P-loop containing nucleoside triphosphate hydrolases"/>
    <property type="match status" value="2"/>
</dbReference>
<dbReference type="GO" id="GO:0003729">
    <property type="term" value="F:mRNA binding"/>
    <property type="evidence" value="ECO:0007669"/>
    <property type="project" value="TreeGrafter"/>
</dbReference>
<name>A0A194RLH7_PAPMA</name>
<dbReference type="InterPro" id="IPR048967">
    <property type="entry name" value="Aquarius_insert"/>
</dbReference>
<dbReference type="InterPro" id="IPR026300">
    <property type="entry name" value="CWF11_fam"/>
</dbReference>
<dbReference type="Pfam" id="PF21144">
    <property type="entry name" value="Aquarius_N_3rd"/>
    <property type="match status" value="1"/>
</dbReference>
<protein>
    <submittedName>
        <fullName evidence="7">Intron-binding protein aquarius</fullName>
    </submittedName>
</protein>
<dbReference type="InterPro" id="IPR027417">
    <property type="entry name" value="P-loop_NTPase"/>
</dbReference>
<dbReference type="Pfam" id="PF13086">
    <property type="entry name" value="AAA_11"/>
    <property type="match status" value="1"/>
</dbReference>
<dbReference type="CDD" id="cd18808">
    <property type="entry name" value="SF1_C_Upf1"/>
    <property type="match status" value="1"/>
</dbReference>
<dbReference type="Pfam" id="PF16399">
    <property type="entry name" value="Aquarius_N_1st"/>
    <property type="match status" value="1"/>
</dbReference>
<dbReference type="InterPro" id="IPR041677">
    <property type="entry name" value="DNA2/NAM7_AAA_11"/>
</dbReference>